<feature type="domain" description="Phage tail collar" evidence="2">
    <location>
        <begin position="9"/>
        <end position="71"/>
    </location>
</feature>
<dbReference type="Pfam" id="PF07484">
    <property type="entry name" value="Collar"/>
    <property type="match status" value="2"/>
</dbReference>
<dbReference type="RefSeq" id="WP_105184657.1">
    <property type="nucleotide sequence ID" value="NZ_BAAAGO010000024.1"/>
</dbReference>
<feature type="region of interest" description="Disordered" evidence="1">
    <location>
        <begin position="74"/>
        <end position="109"/>
    </location>
</feature>
<dbReference type="InterPro" id="IPR037053">
    <property type="entry name" value="Phage_tail_collar_dom_sf"/>
</dbReference>
<dbReference type="EMBL" id="LT985188">
    <property type="protein sequence ID" value="SPD85415.1"/>
    <property type="molecule type" value="Genomic_DNA"/>
</dbReference>
<keyword evidence="4" id="KW-1185">Reference proteome</keyword>
<protein>
    <submittedName>
        <fullName evidence="3">Phage Tail Collar Domain (Modular protein)</fullName>
    </submittedName>
</protein>
<gene>
    <name evidence="3" type="ORF">MPLG2_0379</name>
</gene>
<proteinExistence type="predicted"/>
<accession>A0A2N9JD73</accession>
<name>A0A2N9JD73_9ACTN</name>
<feature type="domain" description="Phage tail collar" evidence="2">
    <location>
        <begin position="187"/>
        <end position="242"/>
    </location>
</feature>
<evidence type="ECO:0000313" key="3">
    <source>
        <dbReference type="EMBL" id="SPD85415.1"/>
    </source>
</evidence>
<dbReference type="KEGG" id="mgg:MPLG2_0379"/>
<evidence type="ECO:0000256" key="1">
    <source>
        <dbReference type="SAM" id="MobiDB-lite"/>
    </source>
</evidence>
<dbReference type="AlphaFoldDB" id="A0A2N9JD73"/>
<organism evidence="3 4">
    <name type="scientific">Micropruina glycogenica</name>
    <dbReference type="NCBI Taxonomy" id="75385"/>
    <lineage>
        <taxon>Bacteria</taxon>
        <taxon>Bacillati</taxon>
        <taxon>Actinomycetota</taxon>
        <taxon>Actinomycetes</taxon>
        <taxon>Propionibacteriales</taxon>
        <taxon>Nocardioidaceae</taxon>
        <taxon>Micropruina</taxon>
    </lineage>
</organism>
<dbReference type="SUPFAM" id="SSF88874">
    <property type="entry name" value="Receptor-binding domain of short tail fibre protein gp12"/>
    <property type="match status" value="2"/>
</dbReference>
<feature type="compositionally biased region" description="Polar residues" evidence="1">
    <location>
        <begin position="99"/>
        <end position="109"/>
    </location>
</feature>
<dbReference type="Proteomes" id="UP000238164">
    <property type="component" value="Chromosome 1"/>
</dbReference>
<sequence>MSASTTPVGTVLMYAGRTDGAGVLNLITAGWILCDGSVYPNSQFPDLFTVLGNSYGGTSSGFAVPEYKGLFLRGLDGSDPNQRDPGAATRTAPRPDLSNAGNTGNSVGSVQADSLEAHTHSYNYYNHYLKSTHTLGHECLSGSTTSSVSKEGSTETRPVNQYVDFIIKAVTSPDVVPVGAVLPFAGDLAAWSSSLAGAGWLPCTGTKQVAANYPTLYSTVSNMFGADDQASFRLPDFRGRFLRGVVGQPVPNLPVVDPDYLTRTAPQPKLAFPGNTGNQVGSLEATSFAAHDHSYTYNNDYWSCAATAIGDHAETNAGVTWTTGANGSLTESRPININVNYLIKAVTA</sequence>
<dbReference type="InterPro" id="IPR011083">
    <property type="entry name" value="Phage_tail_collar_dom"/>
</dbReference>
<reference evidence="3 4" key="1">
    <citation type="submission" date="2018-02" db="EMBL/GenBank/DDBJ databases">
        <authorList>
            <person name="Cohen D.B."/>
            <person name="Kent A.D."/>
        </authorList>
    </citation>
    <scope>NUCLEOTIDE SEQUENCE [LARGE SCALE GENOMIC DNA]</scope>
    <source>
        <strain evidence="3">1</strain>
    </source>
</reference>
<evidence type="ECO:0000259" key="2">
    <source>
        <dbReference type="Pfam" id="PF07484"/>
    </source>
</evidence>
<evidence type="ECO:0000313" key="4">
    <source>
        <dbReference type="Proteomes" id="UP000238164"/>
    </source>
</evidence>
<dbReference type="OrthoDB" id="9810174at2"/>
<dbReference type="Gene3D" id="3.90.1340.10">
    <property type="entry name" value="Phage tail collar domain"/>
    <property type="match status" value="2"/>
</dbReference>